<name>A0A645E948_9ZZZZ</name>
<sequence length="72" mass="8384">MHQFGEWEEDENQKTIHNVKFIDNIQIGDKSPGIGFEQRNPLCPISGRHVFFHRGLRGKVGAPKPQRYLQQQ</sequence>
<protein>
    <submittedName>
        <fullName evidence="1">Uncharacterized protein</fullName>
    </submittedName>
</protein>
<evidence type="ECO:0000313" key="1">
    <source>
        <dbReference type="EMBL" id="MPM97995.1"/>
    </source>
</evidence>
<comment type="caution">
    <text evidence="1">The sequence shown here is derived from an EMBL/GenBank/DDBJ whole genome shotgun (WGS) entry which is preliminary data.</text>
</comment>
<gene>
    <name evidence="1" type="ORF">SDC9_145176</name>
</gene>
<dbReference type="EMBL" id="VSSQ01044193">
    <property type="protein sequence ID" value="MPM97995.1"/>
    <property type="molecule type" value="Genomic_DNA"/>
</dbReference>
<organism evidence="1">
    <name type="scientific">bioreactor metagenome</name>
    <dbReference type="NCBI Taxonomy" id="1076179"/>
    <lineage>
        <taxon>unclassified sequences</taxon>
        <taxon>metagenomes</taxon>
        <taxon>ecological metagenomes</taxon>
    </lineage>
</organism>
<proteinExistence type="predicted"/>
<accession>A0A645E948</accession>
<dbReference type="AlphaFoldDB" id="A0A645E948"/>
<reference evidence="1" key="1">
    <citation type="submission" date="2019-08" db="EMBL/GenBank/DDBJ databases">
        <authorList>
            <person name="Kucharzyk K."/>
            <person name="Murdoch R.W."/>
            <person name="Higgins S."/>
            <person name="Loffler F."/>
        </authorList>
    </citation>
    <scope>NUCLEOTIDE SEQUENCE</scope>
</reference>